<evidence type="ECO:0000313" key="3">
    <source>
        <dbReference type="Proteomes" id="UP000012589"/>
    </source>
</evidence>
<organism evidence="2 3">
    <name type="scientific">Eubacterium plexicaudatum ASF492</name>
    <dbReference type="NCBI Taxonomy" id="1235802"/>
    <lineage>
        <taxon>Bacteria</taxon>
        <taxon>Bacillati</taxon>
        <taxon>Bacillota</taxon>
        <taxon>Clostridia</taxon>
        <taxon>Eubacteriales</taxon>
        <taxon>Eubacteriaceae</taxon>
        <taxon>Eubacterium</taxon>
    </lineage>
</organism>
<dbReference type="Pfam" id="PF16363">
    <property type="entry name" value="GDP_Man_Dehyd"/>
    <property type="match status" value="1"/>
</dbReference>
<name>N2A290_9FIRM</name>
<feature type="domain" description="NAD(P)-binding" evidence="1">
    <location>
        <begin position="47"/>
        <end position="110"/>
    </location>
</feature>
<dbReference type="HOGENOM" id="CLU_2023271_0_0_9"/>
<proteinExistence type="predicted"/>
<dbReference type="Proteomes" id="UP000012589">
    <property type="component" value="Unassembled WGS sequence"/>
</dbReference>
<comment type="caution">
    <text evidence="2">The sequence shown here is derived from an EMBL/GenBank/DDBJ whole genome shotgun (WGS) entry which is preliminary data.</text>
</comment>
<dbReference type="STRING" id="1235802.C823_04891"/>
<dbReference type="OrthoDB" id="9812611at2"/>
<reference evidence="2 3" key="1">
    <citation type="journal article" date="2014" name="Genome Announc.">
        <title>Draft genome sequences of the altered schaedler flora, a defined bacterial community from gnotobiotic mice.</title>
        <authorList>
            <person name="Wannemuehler M.J."/>
            <person name="Overstreet A.M."/>
            <person name="Ward D.V."/>
            <person name="Phillips G.J."/>
        </authorList>
    </citation>
    <scope>NUCLEOTIDE SEQUENCE [LARGE SCALE GENOMIC DNA]</scope>
    <source>
        <strain evidence="2 3">ASF492</strain>
    </source>
</reference>
<dbReference type="eggNOG" id="COG0451">
    <property type="taxonomic scope" value="Bacteria"/>
</dbReference>
<protein>
    <recommendedName>
        <fullName evidence="1">NAD(P)-binding domain-containing protein</fullName>
    </recommendedName>
</protein>
<evidence type="ECO:0000313" key="2">
    <source>
        <dbReference type="EMBL" id="EMZ20593.1"/>
    </source>
</evidence>
<keyword evidence="3" id="KW-1185">Reference proteome</keyword>
<dbReference type="EMBL" id="AQFT01000141">
    <property type="protein sequence ID" value="EMZ20593.1"/>
    <property type="molecule type" value="Genomic_DNA"/>
</dbReference>
<dbReference type="PATRIC" id="fig|1235802.3.peg.5150"/>
<evidence type="ECO:0000259" key="1">
    <source>
        <dbReference type="Pfam" id="PF16363"/>
    </source>
</evidence>
<dbReference type="InterPro" id="IPR016040">
    <property type="entry name" value="NAD(P)-bd_dom"/>
</dbReference>
<dbReference type="SUPFAM" id="SSF51735">
    <property type="entry name" value="NAD(P)-binding Rossmann-fold domains"/>
    <property type="match status" value="1"/>
</dbReference>
<dbReference type="AlphaFoldDB" id="N2A290"/>
<dbReference type="Gene3D" id="3.90.25.10">
    <property type="entry name" value="UDP-galactose 4-epimerase, domain 1"/>
    <property type="match status" value="1"/>
</dbReference>
<sequence>MDDLMIKNVDIFGDSIMAAKDKDGNIWAGVSYFCRALGMDKKQKDNQVERVQQDDVLKRGAGNVARIRIEVDSEKLRPADVPVMEADISKVQRLTGWKPKISPEQTIGDMLGYWRQMVKDSR</sequence>
<accession>N2A290</accession>
<dbReference type="Gene3D" id="3.40.50.720">
    <property type="entry name" value="NAD(P)-binding Rossmann-like Domain"/>
    <property type="match status" value="1"/>
</dbReference>
<gene>
    <name evidence="2" type="ORF">C823_04891</name>
</gene>
<dbReference type="InterPro" id="IPR036291">
    <property type="entry name" value="NAD(P)-bd_dom_sf"/>
</dbReference>